<accession>A0A6G0TKD9</accession>
<reference evidence="1 2" key="1">
    <citation type="submission" date="2019-08" db="EMBL/GenBank/DDBJ databases">
        <title>The genome of the soybean aphid Biotype 1, its phylome, world population structure and adaptation to the North American continent.</title>
        <authorList>
            <person name="Giordano R."/>
            <person name="Donthu R.K."/>
            <person name="Hernandez A.G."/>
            <person name="Wright C.L."/>
            <person name="Zimin A.V."/>
        </authorList>
    </citation>
    <scope>NUCLEOTIDE SEQUENCE [LARGE SCALE GENOMIC DNA]</scope>
    <source>
        <tissue evidence="1">Whole aphids</tissue>
    </source>
</reference>
<dbReference type="Proteomes" id="UP000475862">
    <property type="component" value="Unassembled WGS sequence"/>
</dbReference>
<evidence type="ECO:0000313" key="2">
    <source>
        <dbReference type="Proteomes" id="UP000475862"/>
    </source>
</evidence>
<keyword evidence="2" id="KW-1185">Reference proteome</keyword>
<dbReference type="EMBL" id="VYZN01000028">
    <property type="protein sequence ID" value="KAE9534452.1"/>
    <property type="molecule type" value="Genomic_DNA"/>
</dbReference>
<dbReference type="AlphaFoldDB" id="A0A6G0TKD9"/>
<protein>
    <submittedName>
        <fullName evidence="1">Uncharacterized protein</fullName>
    </submittedName>
</protein>
<gene>
    <name evidence="1" type="ORF">AGLY_008542</name>
</gene>
<organism evidence="1 2">
    <name type="scientific">Aphis glycines</name>
    <name type="common">Soybean aphid</name>
    <dbReference type="NCBI Taxonomy" id="307491"/>
    <lineage>
        <taxon>Eukaryota</taxon>
        <taxon>Metazoa</taxon>
        <taxon>Ecdysozoa</taxon>
        <taxon>Arthropoda</taxon>
        <taxon>Hexapoda</taxon>
        <taxon>Insecta</taxon>
        <taxon>Pterygota</taxon>
        <taxon>Neoptera</taxon>
        <taxon>Paraneoptera</taxon>
        <taxon>Hemiptera</taxon>
        <taxon>Sternorrhyncha</taxon>
        <taxon>Aphidomorpha</taxon>
        <taxon>Aphidoidea</taxon>
        <taxon>Aphididae</taxon>
        <taxon>Aphidini</taxon>
        <taxon>Aphis</taxon>
        <taxon>Aphis</taxon>
    </lineage>
</organism>
<sequence>MSFVSSFGSTTITAIVSKFARDDCIPVGLGGGNMETERDDRSIPLAVCPLVELLAYQKTHKSSPFKFCIVHFNIVEIVINFLTICNDFLIKIIKLSQHYKTRILLKVNIHLNVKFDLLTLAVDHILVSQKLITTVYIVSNAILNIDKSTDVTRDIVIKINDTRTKMSAVSMERILNILFVSKHTIWCENEHLRGPIVTRIVKRSPTTYLRMCIYRINDESIIIVNYNKSVKVVFVISCFILLSKSQVFEINYRIASYIARSRDR</sequence>
<name>A0A6G0TKD9_APHGL</name>
<comment type="caution">
    <text evidence="1">The sequence shown here is derived from an EMBL/GenBank/DDBJ whole genome shotgun (WGS) entry which is preliminary data.</text>
</comment>
<proteinExistence type="predicted"/>
<evidence type="ECO:0000313" key="1">
    <source>
        <dbReference type="EMBL" id="KAE9534452.1"/>
    </source>
</evidence>